<evidence type="ECO:0000256" key="2">
    <source>
        <dbReference type="SAM" id="Phobius"/>
    </source>
</evidence>
<dbReference type="PANTHER" id="PTHR32063:SF8">
    <property type="entry name" value="CATION EFFLUX PROTEIN"/>
    <property type="match status" value="1"/>
</dbReference>
<dbReference type="SUPFAM" id="SSF82693">
    <property type="entry name" value="Multidrug efflux transporter AcrB pore domain, PN1, PN2, PC1 and PC2 subdomains"/>
    <property type="match status" value="2"/>
</dbReference>
<name>A0A0F6W7U0_9BACT</name>
<dbReference type="InterPro" id="IPR001036">
    <property type="entry name" value="Acrflvin-R"/>
</dbReference>
<feature type="transmembrane region" description="Helical" evidence="2">
    <location>
        <begin position="926"/>
        <end position="945"/>
    </location>
</feature>
<dbReference type="PANTHER" id="PTHR32063">
    <property type="match status" value="1"/>
</dbReference>
<keyword evidence="2" id="KW-1133">Transmembrane helix</keyword>
<dbReference type="Gene3D" id="3.30.2090.10">
    <property type="entry name" value="Multidrug efflux transporter AcrB TolC docking domain, DN and DC subdomains"/>
    <property type="match status" value="2"/>
</dbReference>
<proteinExistence type="predicted"/>
<evidence type="ECO:0000313" key="4">
    <source>
        <dbReference type="Proteomes" id="UP000034883"/>
    </source>
</evidence>
<dbReference type="STRING" id="927083.DB32_006849"/>
<evidence type="ECO:0000313" key="3">
    <source>
        <dbReference type="EMBL" id="AKF09700.1"/>
    </source>
</evidence>
<dbReference type="Gene3D" id="3.30.70.1320">
    <property type="entry name" value="Multidrug efflux transporter AcrB pore domain like"/>
    <property type="match status" value="1"/>
</dbReference>
<feature type="transmembrane region" description="Helical" evidence="2">
    <location>
        <begin position="452"/>
        <end position="473"/>
    </location>
</feature>
<dbReference type="SUPFAM" id="SSF82866">
    <property type="entry name" value="Multidrug efflux transporter AcrB transmembrane domain"/>
    <property type="match status" value="2"/>
</dbReference>
<sequence>MIARRRTTIAGPFPRPRSCAAMWIVRLALRRPHTFAVLALLIVVAGVETIRRTPTDIFPSVDLPVVSVVWVYAGLPVPEMQQQITRSAEYAIAGNVADIRTIESQTLDGASVIKIYFHEGTDVAASTAQVTAIMQTIVRLMPPGTQPPIIVRYDASSVPVLQLGFSSDTLSEAEIFDFVNRTARQQLGSIRGSRYPVPAGGAPRQVVVDLDPDALRARGVSPAEVTQAVGLQNLTLPTGTAKMGELEVRVSLNSSATSIDALNDVPVARRDGRTIFVRDVAFVHDGYATQTNVARREGSRAIVLSVLKNGDASTTDIVAQVRDMIPRLRAVAPEGLEIDVVSDQSGFVTEAVHGLVVEGAIAASLTALLILVFLGSWRSTIIIATSIPLSVLVAALAMRAMGHTINVMTLGGLALAIGILVDDATVEIENVHRHRAMGKPLTRAILDGAQEIATPAFVASLSIAIVFVSLVFLEGPPRFLFLPLGLAVGLSVMASYFLSRTVVPTMMRAMLRHEAPHGHGHGPLARVNGVVERAFERMRARYGRALAALLARPALTIGGFAIVVAGAFALVPHLGRDFFPTVDQGRIRLHVRAPAGTRIEETERIFASVESIVREIIPAHDRERILDVIGLPAPYTMAITDTTSTSTSEGEILIDLAHDRARSTDEYRRAIRAEVQRRMPDVTVYFEAADIMTQILSFGIPAPIDVQVASLNRDQALAAARAIRAELSDVPGLVDVRLQQVLDAPRLHLEVDRARAMEVGLTQRDVASSVLLAVGTSGVTNPNYWTDPRSGNAFPVVVRIPERLTSSADDLSTLGLATAAGPQLVGDLAEISRRTAPVVATQVDVQPTFNVRASVQDADLASVTERIDAILARHRAELPPSVTIALRGQPASMESAFHGLGLGLLCAALIVYALMVVNFGSWVDPAIVLVAVLGSGVGIVAALWVTQTTLNVPSMMGAITSIGIATSNATLLVTFANESRAGAATSVDAALEAGRTRLRPIVMTALAMFLGMLPMSLGLGEGSEMNATLARAALGGLAGSTLTTLLIVPVVYSVVRRRPPVHEHDPDLDGPELALRTES</sequence>
<feature type="transmembrane region" description="Helical" evidence="2">
    <location>
        <begin position="381"/>
        <end position="401"/>
    </location>
</feature>
<dbReference type="InterPro" id="IPR027463">
    <property type="entry name" value="AcrB_DN_DC_subdom"/>
</dbReference>
<protein>
    <submittedName>
        <fullName evidence="3">Cobalt-zinc-cadmium resistance protein CzcA</fullName>
    </submittedName>
</protein>
<feature type="transmembrane region" description="Helical" evidence="2">
    <location>
        <begin position="896"/>
        <end position="919"/>
    </location>
</feature>
<dbReference type="EMBL" id="CP011125">
    <property type="protein sequence ID" value="AKF09700.1"/>
    <property type="molecule type" value="Genomic_DNA"/>
</dbReference>
<dbReference type="RefSeq" id="WP_240481280.1">
    <property type="nucleotide sequence ID" value="NZ_CP011125.1"/>
</dbReference>
<dbReference type="PRINTS" id="PR00702">
    <property type="entry name" value="ACRIFLAVINRP"/>
</dbReference>
<keyword evidence="4" id="KW-1185">Reference proteome</keyword>
<feature type="transmembrane region" description="Helical" evidence="2">
    <location>
        <begin position="957"/>
        <end position="977"/>
    </location>
</feature>
<dbReference type="Gene3D" id="1.20.1640.10">
    <property type="entry name" value="Multidrug efflux transporter AcrB transmembrane domain"/>
    <property type="match status" value="2"/>
</dbReference>
<dbReference type="GO" id="GO:0042910">
    <property type="term" value="F:xenobiotic transmembrane transporter activity"/>
    <property type="evidence" value="ECO:0007669"/>
    <property type="project" value="TreeGrafter"/>
</dbReference>
<dbReference type="Gene3D" id="3.30.70.1430">
    <property type="entry name" value="Multidrug efflux transporter AcrB pore domain"/>
    <property type="match status" value="2"/>
</dbReference>
<feature type="region of interest" description="Disordered" evidence="1">
    <location>
        <begin position="1060"/>
        <end position="1079"/>
    </location>
</feature>
<evidence type="ECO:0000256" key="1">
    <source>
        <dbReference type="SAM" id="MobiDB-lite"/>
    </source>
</evidence>
<dbReference type="Pfam" id="PF00873">
    <property type="entry name" value="ACR_tran"/>
    <property type="match status" value="1"/>
</dbReference>
<organism evidence="3 4">
    <name type="scientific">Sandaracinus amylolyticus</name>
    <dbReference type="NCBI Taxonomy" id="927083"/>
    <lineage>
        <taxon>Bacteria</taxon>
        <taxon>Pseudomonadati</taxon>
        <taxon>Myxococcota</taxon>
        <taxon>Polyangia</taxon>
        <taxon>Polyangiales</taxon>
        <taxon>Sandaracinaceae</taxon>
        <taxon>Sandaracinus</taxon>
    </lineage>
</organism>
<dbReference type="GO" id="GO:0005886">
    <property type="term" value="C:plasma membrane"/>
    <property type="evidence" value="ECO:0007669"/>
    <property type="project" value="TreeGrafter"/>
</dbReference>
<keyword evidence="2" id="KW-0472">Membrane</keyword>
<gene>
    <name evidence="3" type="ORF">DB32_006849</name>
</gene>
<feature type="transmembrane region" description="Helical" evidence="2">
    <location>
        <begin position="998"/>
        <end position="1020"/>
    </location>
</feature>
<dbReference type="Gene3D" id="3.30.70.1440">
    <property type="entry name" value="Multidrug efflux transporter AcrB pore domain"/>
    <property type="match status" value="1"/>
</dbReference>
<feature type="transmembrane region" description="Helical" evidence="2">
    <location>
        <begin position="351"/>
        <end position="374"/>
    </location>
</feature>
<feature type="transmembrane region" description="Helical" evidence="2">
    <location>
        <begin position="479"/>
        <end position="498"/>
    </location>
</feature>
<dbReference type="AlphaFoldDB" id="A0A0F6W7U0"/>
<dbReference type="KEGG" id="samy:DB32_006849"/>
<feature type="transmembrane region" description="Helical" evidence="2">
    <location>
        <begin position="545"/>
        <end position="571"/>
    </location>
</feature>
<keyword evidence="2" id="KW-0812">Transmembrane</keyword>
<reference evidence="3 4" key="1">
    <citation type="submission" date="2015-03" db="EMBL/GenBank/DDBJ databases">
        <title>Genome assembly of Sandaracinus amylolyticus DSM 53668.</title>
        <authorList>
            <person name="Sharma G."/>
            <person name="Subramanian S."/>
        </authorList>
    </citation>
    <scope>NUCLEOTIDE SEQUENCE [LARGE SCALE GENOMIC DNA]</scope>
    <source>
        <strain evidence="3 4">DSM 53668</strain>
    </source>
</reference>
<dbReference type="SUPFAM" id="SSF82714">
    <property type="entry name" value="Multidrug efflux transporter AcrB TolC docking domain, DN and DC subdomains"/>
    <property type="match status" value="2"/>
</dbReference>
<feature type="transmembrane region" description="Helical" evidence="2">
    <location>
        <begin position="1032"/>
        <end position="1055"/>
    </location>
</feature>
<dbReference type="Proteomes" id="UP000034883">
    <property type="component" value="Chromosome"/>
</dbReference>
<accession>A0A0F6W7U0</accession>